<dbReference type="KEGG" id="lgi:LOTGIDRAFT_164216"/>
<protein>
    <recommendedName>
        <fullName evidence="3">ZAD domain-containing protein</fullName>
    </recommendedName>
</protein>
<evidence type="ECO:0000313" key="1">
    <source>
        <dbReference type="EMBL" id="ESO90296.1"/>
    </source>
</evidence>
<dbReference type="GeneID" id="20239679"/>
<dbReference type="CTD" id="20239679"/>
<accession>V4AAG4</accession>
<name>V4AAG4_LOTGI</name>
<dbReference type="AlphaFoldDB" id="V4AAG4"/>
<dbReference type="Proteomes" id="UP000030746">
    <property type="component" value="Unassembled WGS sequence"/>
</dbReference>
<proteinExistence type="predicted"/>
<organism evidence="1 2">
    <name type="scientific">Lottia gigantea</name>
    <name type="common">Giant owl limpet</name>
    <dbReference type="NCBI Taxonomy" id="225164"/>
    <lineage>
        <taxon>Eukaryota</taxon>
        <taxon>Metazoa</taxon>
        <taxon>Spiralia</taxon>
        <taxon>Lophotrochozoa</taxon>
        <taxon>Mollusca</taxon>
        <taxon>Gastropoda</taxon>
        <taxon>Patellogastropoda</taxon>
        <taxon>Lottioidea</taxon>
        <taxon>Lottiidae</taxon>
        <taxon>Lottia</taxon>
    </lineage>
</organism>
<sequence>MATATASHCCRVCNGAITVKSRRKLFVQEFMLLEELCEVLGYMPSENDNGSQYACYLCWGALSKLKKLNNDLVEKLIRDRQNLVKKLKDKHISNCSCGKVQKKAINVF</sequence>
<keyword evidence="2" id="KW-1185">Reference proteome</keyword>
<reference evidence="1 2" key="1">
    <citation type="journal article" date="2013" name="Nature">
        <title>Insights into bilaterian evolution from three spiralian genomes.</title>
        <authorList>
            <person name="Simakov O."/>
            <person name="Marletaz F."/>
            <person name="Cho S.J."/>
            <person name="Edsinger-Gonzales E."/>
            <person name="Havlak P."/>
            <person name="Hellsten U."/>
            <person name="Kuo D.H."/>
            <person name="Larsson T."/>
            <person name="Lv J."/>
            <person name="Arendt D."/>
            <person name="Savage R."/>
            <person name="Osoegawa K."/>
            <person name="de Jong P."/>
            <person name="Grimwood J."/>
            <person name="Chapman J.A."/>
            <person name="Shapiro H."/>
            <person name="Aerts A."/>
            <person name="Otillar R.P."/>
            <person name="Terry A.Y."/>
            <person name="Boore J.L."/>
            <person name="Grigoriev I.V."/>
            <person name="Lindberg D.R."/>
            <person name="Seaver E.C."/>
            <person name="Weisblat D.A."/>
            <person name="Putnam N.H."/>
            <person name="Rokhsar D.S."/>
        </authorList>
    </citation>
    <scope>NUCLEOTIDE SEQUENCE [LARGE SCALE GENOMIC DNA]</scope>
</reference>
<dbReference type="RefSeq" id="XP_009058969.1">
    <property type="nucleotide sequence ID" value="XM_009060721.1"/>
</dbReference>
<dbReference type="OrthoDB" id="10387266at2759"/>
<gene>
    <name evidence="1" type="ORF">LOTGIDRAFT_164216</name>
</gene>
<dbReference type="EMBL" id="KB202444">
    <property type="protein sequence ID" value="ESO90296.1"/>
    <property type="molecule type" value="Genomic_DNA"/>
</dbReference>
<evidence type="ECO:0000313" key="2">
    <source>
        <dbReference type="Proteomes" id="UP000030746"/>
    </source>
</evidence>
<evidence type="ECO:0008006" key="3">
    <source>
        <dbReference type="Google" id="ProtNLM"/>
    </source>
</evidence>
<dbReference type="HOGENOM" id="CLU_2199943_0_0_1"/>